<dbReference type="PANTHER" id="PTHR11360">
    <property type="entry name" value="MONOCARBOXYLATE TRANSPORTER"/>
    <property type="match status" value="1"/>
</dbReference>
<comment type="similarity">
    <text evidence="2">Belongs to the major facilitator superfamily. Monocarboxylate porter (TC 2.A.1.13) family.</text>
</comment>
<comment type="caution">
    <text evidence="6">The sequence shown here is derived from an EMBL/GenBank/DDBJ whole genome shotgun (WGS) entry which is preliminary data.</text>
</comment>
<feature type="region of interest" description="Disordered" evidence="3">
    <location>
        <begin position="412"/>
        <end position="437"/>
    </location>
</feature>
<feature type="transmembrane region" description="Helical" evidence="4">
    <location>
        <begin position="368"/>
        <end position="390"/>
    </location>
</feature>
<dbReference type="Proteomes" id="UP001150538">
    <property type="component" value="Unassembled WGS sequence"/>
</dbReference>
<dbReference type="AlphaFoldDB" id="A0A9W7ZZI4"/>
<evidence type="ECO:0000259" key="5">
    <source>
        <dbReference type="PROSITE" id="PS50850"/>
    </source>
</evidence>
<feature type="transmembrane region" description="Helical" evidence="4">
    <location>
        <begin position="572"/>
        <end position="589"/>
    </location>
</feature>
<dbReference type="InterPro" id="IPR036259">
    <property type="entry name" value="MFS_trans_sf"/>
</dbReference>
<feature type="compositionally biased region" description="Low complexity" evidence="3">
    <location>
        <begin position="125"/>
        <end position="157"/>
    </location>
</feature>
<feature type="transmembrane region" description="Helical" evidence="4">
    <location>
        <begin position="484"/>
        <end position="505"/>
    </location>
</feature>
<dbReference type="PROSITE" id="PS50850">
    <property type="entry name" value="MFS"/>
    <property type="match status" value="1"/>
</dbReference>
<feature type="transmembrane region" description="Helical" evidence="4">
    <location>
        <begin position="641"/>
        <end position="666"/>
    </location>
</feature>
<feature type="transmembrane region" description="Helical" evidence="4">
    <location>
        <begin position="609"/>
        <end position="629"/>
    </location>
</feature>
<evidence type="ECO:0000313" key="7">
    <source>
        <dbReference type="Proteomes" id="UP001150538"/>
    </source>
</evidence>
<reference evidence="6" key="1">
    <citation type="submission" date="2022-07" db="EMBL/GenBank/DDBJ databases">
        <title>Phylogenomic reconstructions and comparative analyses of Kickxellomycotina fungi.</title>
        <authorList>
            <person name="Reynolds N.K."/>
            <person name="Stajich J.E."/>
            <person name="Barry K."/>
            <person name="Grigoriev I.V."/>
            <person name="Crous P."/>
            <person name="Smith M.E."/>
        </authorList>
    </citation>
    <scope>NUCLEOTIDE SEQUENCE</scope>
    <source>
        <strain evidence="6">NBRC 100468</strain>
    </source>
</reference>
<keyword evidence="7" id="KW-1185">Reference proteome</keyword>
<proteinExistence type="inferred from homology"/>
<evidence type="ECO:0000313" key="6">
    <source>
        <dbReference type="EMBL" id="KAJ1916618.1"/>
    </source>
</evidence>
<feature type="transmembrane region" description="Helical" evidence="4">
    <location>
        <begin position="549"/>
        <end position="566"/>
    </location>
</feature>
<protein>
    <recommendedName>
        <fullName evidence="5">Major facilitator superfamily (MFS) profile domain-containing protein</fullName>
    </recommendedName>
</protein>
<dbReference type="InterPro" id="IPR020846">
    <property type="entry name" value="MFS_dom"/>
</dbReference>
<keyword evidence="4" id="KW-0472">Membrane</keyword>
<dbReference type="InterPro" id="IPR011701">
    <property type="entry name" value="MFS"/>
</dbReference>
<feature type="transmembrane region" description="Helical" evidence="4">
    <location>
        <begin position="337"/>
        <end position="362"/>
    </location>
</feature>
<dbReference type="EMBL" id="JANBPU010000097">
    <property type="protein sequence ID" value="KAJ1916618.1"/>
    <property type="molecule type" value="Genomic_DNA"/>
</dbReference>
<comment type="subcellular location">
    <subcellularLocation>
        <location evidence="1">Membrane</location>
        <topology evidence="1">Multi-pass membrane protein</topology>
    </subcellularLocation>
</comment>
<sequence length="719" mass="78922">MESSLSLMLTRTYAYHEDGTASPSETLRGAPLASPPPLHSSESTFVIHNTQSPGPCSSSKKENNVPYNGVFDEGYCYYLYSQLSDEINNQSKKDLTNGCGQTPKKKSKRFYNTCNKKSKSKSKWVSKFWPPKRNSNSNNNNNNNNDNSQKPSRLQSSLPLPLPLSASSTITETPARHHPHKNTQNFLKSVPKIFNPHSPNYKWVILALSAILQMVYLSPIIGSSIYLDHFLNTMFKNHTGGSATATKLSWIFNVTTFINLGNTWSGIVLSKKYGYRICTTIGCTIVIIGMVATSFSTSAIWKLVLTQGVIYGFGASMLYAPTILLPAKYFPGSSQGIAFGIALSANNIGGIWLSPLVNFLLVRLGYGWTMRIMACMVTVVAIICVPFLIAPENMDNNTGLSNVQEDIKTFDSSGYTNSNNNNNNNNNNNSNSINHNNQSRRSGVFIVAANDIYEDLGYYDKENTNKNWGSRCIQLLRQAIKSSAAVPIILLSFLAPLASFGPNLYLGTSATSIGLSNSTASLLNTLYNVCGVVGNIGSGFLCDKIGAAPALFICLAVSCISTFTFWLPANSLSALVIFSVFLGMFGANYDNAIPPLLGYMFGDDGVDMLMPVITLIFGISGLIGTYITSVIYDSLDHQGRFWYTIIITGCFYSLASMVCLLVWVLIRRQVSKECRIVDDDDDGSIIGRGCGDDRTLQFPQDHYCQQPAVHYGHYPYLVL</sequence>
<evidence type="ECO:0000256" key="1">
    <source>
        <dbReference type="ARBA" id="ARBA00004141"/>
    </source>
</evidence>
<dbReference type="Pfam" id="PF07690">
    <property type="entry name" value="MFS_1"/>
    <property type="match status" value="2"/>
</dbReference>
<keyword evidence="4" id="KW-0812">Transmembrane</keyword>
<dbReference type="InterPro" id="IPR050327">
    <property type="entry name" value="Proton-linked_MCT"/>
</dbReference>
<evidence type="ECO:0000256" key="4">
    <source>
        <dbReference type="SAM" id="Phobius"/>
    </source>
</evidence>
<organism evidence="6 7">
    <name type="scientific">Mycoemilia scoparia</name>
    <dbReference type="NCBI Taxonomy" id="417184"/>
    <lineage>
        <taxon>Eukaryota</taxon>
        <taxon>Fungi</taxon>
        <taxon>Fungi incertae sedis</taxon>
        <taxon>Zoopagomycota</taxon>
        <taxon>Kickxellomycotina</taxon>
        <taxon>Kickxellomycetes</taxon>
        <taxon>Kickxellales</taxon>
        <taxon>Kickxellaceae</taxon>
        <taxon>Mycoemilia</taxon>
    </lineage>
</organism>
<dbReference type="SUPFAM" id="SSF103473">
    <property type="entry name" value="MFS general substrate transporter"/>
    <property type="match status" value="1"/>
</dbReference>
<feature type="transmembrane region" description="Helical" evidence="4">
    <location>
        <begin position="310"/>
        <end position="330"/>
    </location>
</feature>
<feature type="domain" description="Major facilitator superfamily (MFS) profile" evidence="5">
    <location>
        <begin position="202"/>
        <end position="667"/>
    </location>
</feature>
<dbReference type="Gene3D" id="1.20.1250.20">
    <property type="entry name" value="MFS general substrate transporter like domains"/>
    <property type="match status" value="2"/>
</dbReference>
<dbReference type="GO" id="GO:0016020">
    <property type="term" value="C:membrane"/>
    <property type="evidence" value="ECO:0007669"/>
    <property type="project" value="UniProtKB-SubCell"/>
</dbReference>
<dbReference type="OrthoDB" id="6509908at2759"/>
<feature type="transmembrane region" description="Helical" evidence="4">
    <location>
        <begin position="247"/>
        <end position="269"/>
    </location>
</feature>
<evidence type="ECO:0000256" key="3">
    <source>
        <dbReference type="SAM" id="MobiDB-lite"/>
    </source>
</evidence>
<feature type="region of interest" description="Disordered" evidence="3">
    <location>
        <begin position="94"/>
        <end position="157"/>
    </location>
</feature>
<feature type="region of interest" description="Disordered" evidence="3">
    <location>
        <begin position="19"/>
        <end position="62"/>
    </location>
</feature>
<feature type="transmembrane region" description="Helical" evidence="4">
    <location>
        <begin position="525"/>
        <end position="542"/>
    </location>
</feature>
<dbReference type="PANTHER" id="PTHR11360:SF284">
    <property type="entry name" value="EG:103B4.3 PROTEIN-RELATED"/>
    <property type="match status" value="1"/>
</dbReference>
<feature type="compositionally biased region" description="Polar residues" evidence="3">
    <location>
        <begin position="44"/>
        <end position="58"/>
    </location>
</feature>
<feature type="compositionally biased region" description="Low complexity" evidence="3">
    <location>
        <begin position="417"/>
        <end position="437"/>
    </location>
</feature>
<keyword evidence="4" id="KW-1133">Transmembrane helix</keyword>
<gene>
    <name evidence="6" type="ORF">H4219_003682</name>
</gene>
<feature type="transmembrane region" description="Helical" evidence="4">
    <location>
        <begin position="281"/>
        <end position="304"/>
    </location>
</feature>
<dbReference type="GO" id="GO:0022857">
    <property type="term" value="F:transmembrane transporter activity"/>
    <property type="evidence" value="ECO:0007669"/>
    <property type="project" value="InterPro"/>
</dbReference>
<evidence type="ECO:0000256" key="2">
    <source>
        <dbReference type="ARBA" id="ARBA00006727"/>
    </source>
</evidence>
<accession>A0A9W7ZZI4</accession>
<feature type="transmembrane region" description="Helical" evidence="4">
    <location>
        <begin position="203"/>
        <end position="227"/>
    </location>
</feature>
<name>A0A9W7ZZI4_9FUNG</name>